<dbReference type="EnsemblMetazoa" id="GAUT009357-RA">
    <property type="protein sequence ID" value="GAUT009357-PA"/>
    <property type="gene ID" value="GAUT009357"/>
</dbReference>
<evidence type="ECO:0000313" key="1">
    <source>
        <dbReference type="EnsemblMetazoa" id="GAUT009357-PA"/>
    </source>
</evidence>
<accession>A0A1A9UMF6</accession>
<evidence type="ECO:0000313" key="2">
    <source>
        <dbReference type="Proteomes" id="UP000078200"/>
    </source>
</evidence>
<protein>
    <submittedName>
        <fullName evidence="1">Uncharacterized protein</fullName>
    </submittedName>
</protein>
<organism evidence="1 2">
    <name type="scientific">Glossina austeni</name>
    <name type="common">Savannah tsetse fly</name>
    <dbReference type="NCBI Taxonomy" id="7395"/>
    <lineage>
        <taxon>Eukaryota</taxon>
        <taxon>Metazoa</taxon>
        <taxon>Ecdysozoa</taxon>
        <taxon>Arthropoda</taxon>
        <taxon>Hexapoda</taxon>
        <taxon>Insecta</taxon>
        <taxon>Pterygota</taxon>
        <taxon>Neoptera</taxon>
        <taxon>Endopterygota</taxon>
        <taxon>Diptera</taxon>
        <taxon>Brachycera</taxon>
        <taxon>Muscomorpha</taxon>
        <taxon>Hippoboscoidea</taxon>
        <taxon>Glossinidae</taxon>
        <taxon>Glossina</taxon>
    </lineage>
</organism>
<dbReference type="Proteomes" id="UP000078200">
    <property type="component" value="Unassembled WGS sequence"/>
</dbReference>
<reference evidence="1" key="1">
    <citation type="submission" date="2020-05" db="UniProtKB">
        <authorList>
            <consortium name="EnsemblMetazoa"/>
        </authorList>
    </citation>
    <scope>IDENTIFICATION</scope>
    <source>
        <strain evidence="1">TTRI</strain>
    </source>
</reference>
<keyword evidence="2" id="KW-1185">Reference proteome</keyword>
<dbReference type="VEuPathDB" id="VectorBase:GAUT009357"/>
<sequence>MNIEIINNNAMADESMCMCVIVTHYGTSPFATSDESVRHLNNSQEWINKITNSGSSTCDDIFKECSKSVLSIFMEIVDYLYNIKYLNKTFYSFLKIYFEKI</sequence>
<proteinExistence type="predicted"/>
<name>A0A1A9UMF6_GLOAU</name>
<dbReference type="AlphaFoldDB" id="A0A1A9UMF6"/>